<dbReference type="InterPro" id="IPR016067">
    <property type="entry name" value="S-AdoMet_deCO2ase_core"/>
</dbReference>
<reference evidence="6 7" key="1">
    <citation type="journal article" date="2019" name="Genome Biol. Evol.">
        <title>The Rhododendron genome and chromosomal organization provide insight into shared whole-genome duplications across the heath family (Ericaceae).</title>
        <authorList>
            <person name="Soza V.L."/>
            <person name="Lindsley D."/>
            <person name="Waalkes A."/>
            <person name="Ramage E."/>
            <person name="Patwardhan R.P."/>
            <person name="Burton J.N."/>
            <person name="Adey A."/>
            <person name="Kumar A."/>
            <person name="Qiu R."/>
            <person name="Shendure J."/>
            <person name="Hall B."/>
        </authorList>
    </citation>
    <scope>NUCLEOTIDE SEQUENCE [LARGE SCALE GENOMIC DNA]</scope>
    <source>
        <strain evidence="6">RSF 1966-606</strain>
    </source>
</reference>
<dbReference type="OrthoDB" id="1068353at2759"/>
<keyword evidence="4" id="KW-0745">Spermidine biosynthesis</keyword>
<dbReference type="GO" id="GO:0008295">
    <property type="term" value="P:spermidine biosynthetic process"/>
    <property type="evidence" value="ECO:0007669"/>
    <property type="project" value="UniProtKB-KW"/>
</dbReference>
<evidence type="ECO:0000256" key="3">
    <source>
        <dbReference type="ARBA" id="ARBA00022813"/>
    </source>
</evidence>
<dbReference type="InterPro" id="IPR048283">
    <property type="entry name" value="AdoMetDC-like"/>
</dbReference>
<comment type="similarity">
    <text evidence="2">Belongs to the eukaryotic AdoMetDC family.</text>
</comment>
<gene>
    <name evidence="6" type="ORF">C3L33_06543</name>
</gene>
<dbReference type="PANTHER" id="PTHR11570:SF33">
    <property type="entry name" value="ADENOSYLMETHIONINE DECARBOXYLASE"/>
    <property type="match status" value="1"/>
</dbReference>
<evidence type="ECO:0000313" key="7">
    <source>
        <dbReference type="Proteomes" id="UP000428333"/>
    </source>
</evidence>
<keyword evidence="3" id="KW-0068">Autocatalytic cleavage</keyword>
<evidence type="ECO:0000256" key="2">
    <source>
        <dbReference type="ARBA" id="ARBA00008466"/>
    </source>
</evidence>
<keyword evidence="5" id="KW-0620">Polyamine biosynthesis</keyword>
<organism evidence="6 7">
    <name type="scientific">Rhododendron williamsianum</name>
    <dbReference type="NCBI Taxonomy" id="262921"/>
    <lineage>
        <taxon>Eukaryota</taxon>
        <taxon>Viridiplantae</taxon>
        <taxon>Streptophyta</taxon>
        <taxon>Embryophyta</taxon>
        <taxon>Tracheophyta</taxon>
        <taxon>Spermatophyta</taxon>
        <taxon>Magnoliopsida</taxon>
        <taxon>eudicotyledons</taxon>
        <taxon>Gunneridae</taxon>
        <taxon>Pentapetalae</taxon>
        <taxon>asterids</taxon>
        <taxon>Ericales</taxon>
        <taxon>Ericaceae</taxon>
        <taxon>Ericoideae</taxon>
        <taxon>Rhodoreae</taxon>
        <taxon>Rhododendron</taxon>
    </lineage>
</organism>
<proteinExistence type="inferred from homology"/>
<feature type="non-terminal residue" evidence="6">
    <location>
        <position position="1"/>
    </location>
</feature>
<comment type="pathway">
    <text evidence="1">Amine and polyamine biosynthesis; S-adenosylmethioninamine biosynthesis; S-adenosylmethioninamine from S-adenosyl-L-methionine: step 1/1.</text>
</comment>
<accession>A0A6A4LU73</accession>
<dbReference type="SUPFAM" id="SSF56276">
    <property type="entry name" value="S-adenosylmethionine decarboxylase"/>
    <property type="match status" value="1"/>
</dbReference>
<keyword evidence="7" id="KW-1185">Reference proteome</keyword>
<dbReference type="GO" id="GO:0005829">
    <property type="term" value="C:cytosol"/>
    <property type="evidence" value="ECO:0007669"/>
    <property type="project" value="TreeGrafter"/>
</dbReference>
<dbReference type="AlphaFoldDB" id="A0A6A4LU73"/>
<dbReference type="Pfam" id="PF01536">
    <property type="entry name" value="SAM_decarbox"/>
    <property type="match status" value="1"/>
</dbReference>
<evidence type="ECO:0000256" key="4">
    <source>
        <dbReference type="ARBA" id="ARBA00023066"/>
    </source>
</evidence>
<dbReference type="Gene3D" id="3.60.90.10">
    <property type="entry name" value="S-adenosylmethionine decarboxylase"/>
    <property type="match status" value="1"/>
</dbReference>
<dbReference type="PANTHER" id="PTHR11570">
    <property type="entry name" value="S-ADENOSYLMETHIONINE DECARBOXYLASE"/>
    <property type="match status" value="1"/>
</dbReference>
<evidence type="ECO:0000256" key="5">
    <source>
        <dbReference type="ARBA" id="ARBA00023115"/>
    </source>
</evidence>
<dbReference type="GO" id="GO:0006597">
    <property type="term" value="P:spermine biosynthetic process"/>
    <property type="evidence" value="ECO:0007669"/>
    <property type="project" value="TreeGrafter"/>
</dbReference>
<comment type="caution">
    <text evidence="6">The sequence shown here is derived from an EMBL/GenBank/DDBJ whole genome shotgun (WGS) entry which is preliminary data.</text>
</comment>
<dbReference type="EMBL" id="QEFC01000967">
    <property type="protein sequence ID" value="KAE9461550.1"/>
    <property type="molecule type" value="Genomic_DNA"/>
</dbReference>
<evidence type="ECO:0000256" key="1">
    <source>
        <dbReference type="ARBA" id="ARBA00004911"/>
    </source>
</evidence>
<sequence>MSAVFYKTQSIGLRRCYDPQLWNKKDPLFLPDSEICDFDFDPCSYSMNTIEGVAISTIHVTRGEGFSYASFESVGYDLKVVKLSPPVERVLLCFQPNEYSIYCARGC</sequence>
<dbReference type="Proteomes" id="UP000428333">
    <property type="component" value="Linkage Group LG04"/>
</dbReference>
<dbReference type="UniPathway" id="UPA00331">
    <property type="reaction ID" value="UER00451"/>
</dbReference>
<name>A0A6A4LU73_9ERIC</name>
<evidence type="ECO:0000313" key="6">
    <source>
        <dbReference type="EMBL" id="KAE9461550.1"/>
    </source>
</evidence>
<protein>
    <submittedName>
        <fullName evidence="6">Uncharacterized protein</fullName>
    </submittedName>
</protein>
<dbReference type="GO" id="GO:0004014">
    <property type="term" value="F:adenosylmethionine decarboxylase activity"/>
    <property type="evidence" value="ECO:0007669"/>
    <property type="project" value="InterPro"/>
</dbReference>